<dbReference type="SMART" id="SM00185">
    <property type="entry name" value="ARM"/>
    <property type="match status" value="3"/>
</dbReference>
<dbReference type="STRING" id="195883.A0A482WZ82"/>
<dbReference type="GO" id="GO:0002244">
    <property type="term" value="P:hematopoietic progenitor cell differentiation"/>
    <property type="evidence" value="ECO:0007669"/>
    <property type="project" value="TreeGrafter"/>
</dbReference>
<protein>
    <recommendedName>
        <fullName evidence="4">Armadillo repeat-containing protein 6</fullName>
    </recommendedName>
</protein>
<dbReference type="PANTHER" id="PTHR22895:SF0">
    <property type="entry name" value="ARMADILLO REPEAT-CONTAINING PROTEIN 6"/>
    <property type="match status" value="1"/>
</dbReference>
<dbReference type="Gene3D" id="1.25.10.10">
    <property type="entry name" value="Leucine-rich Repeat Variant"/>
    <property type="match status" value="2"/>
</dbReference>
<organism evidence="2 3">
    <name type="scientific">Laodelphax striatellus</name>
    <name type="common">Small brown planthopper</name>
    <name type="synonym">Delphax striatella</name>
    <dbReference type="NCBI Taxonomy" id="195883"/>
    <lineage>
        <taxon>Eukaryota</taxon>
        <taxon>Metazoa</taxon>
        <taxon>Ecdysozoa</taxon>
        <taxon>Arthropoda</taxon>
        <taxon>Hexapoda</taxon>
        <taxon>Insecta</taxon>
        <taxon>Pterygota</taxon>
        <taxon>Neoptera</taxon>
        <taxon>Paraneoptera</taxon>
        <taxon>Hemiptera</taxon>
        <taxon>Auchenorrhyncha</taxon>
        <taxon>Fulgoroidea</taxon>
        <taxon>Delphacidae</taxon>
        <taxon>Criomorphinae</taxon>
        <taxon>Laodelphax</taxon>
    </lineage>
</organism>
<dbReference type="InterPro" id="IPR011989">
    <property type="entry name" value="ARM-like"/>
</dbReference>
<dbReference type="PANTHER" id="PTHR22895">
    <property type="entry name" value="ARMADILLO REPEAT-CONTAINING PROTEIN 6"/>
    <property type="match status" value="1"/>
</dbReference>
<dbReference type="AlphaFoldDB" id="A0A482WZ82"/>
<sequence>MVRVITQETFNDVVKENIEEFDMSPEQAVEEAVLQFEAQGVDLSNIIKNVEITQGTHPLKGALDRLREALDSKTEELFKLSVKTVQQECDKDVASKILAGKEGGYSLLLDCFDTFKDSESQILTLKALLSLLSGYPDLFDSKGSKLLMRFLTPDCDTELTRYSLRVLRECCILHETNRQIIHSDLCESGLEHIFRQGVLKEACCLVRALCLDDDIRIQVSRAHEHARTMAIELLPPLTNLLKDSSISEEEVTEVVLTMSSLVVRNELCAKVNECGGLQNIREILFKHQDIERTARVSLILLKTLAGNDDVKAEIMADGSLVRTALFCIDHHSSSAALCGAGLGFISILALRSPVNSRILVSMNVPELIVSCIKQHPKDRAVQQRGAWAVRNIVSRSRDLCEEFLKLGIEELLVTAAQKHSECGDDVKAALRDLGCNVRLIEQWTGKGVSMQS</sequence>
<dbReference type="EMBL" id="QKKF02022243">
    <property type="protein sequence ID" value="RZF38491.1"/>
    <property type="molecule type" value="Genomic_DNA"/>
</dbReference>
<keyword evidence="1" id="KW-0677">Repeat</keyword>
<dbReference type="OrthoDB" id="449062at2759"/>
<dbReference type="InterPro" id="IPR000225">
    <property type="entry name" value="Armadillo"/>
</dbReference>
<comment type="caution">
    <text evidence="2">The sequence shown here is derived from an EMBL/GenBank/DDBJ whole genome shotgun (WGS) entry which is preliminary data.</text>
</comment>
<dbReference type="SMR" id="A0A482WZ82"/>
<evidence type="ECO:0000256" key="1">
    <source>
        <dbReference type="ARBA" id="ARBA00022737"/>
    </source>
</evidence>
<proteinExistence type="predicted"/>
<accession>A0A482WZ82</accession>
<name>A0A482WZ82_LAOST</name>
<dbReference type="SUPFAM" id="SSF48371">
    <property type="entry name" value="ARM repeat"/>
    <property type="match status" value="1"/>
</dbReference>
<gene>
    <name evidence="2" type="ORF">LSTR_LSTR006086</name>
</gene>
<keyword evidence="3" id="KW-1185">Reference proteome</keyword>
<dbReference type="FunCoup" id="A0A482WZ82">
    <property type="interactions" value="1908"/>
</dbReference>
<evidence type="ECO:0000313" key="3">
    <source>
        <dbReference type="Proteomes" id="UP000291343"/>
    </source>
</evidence>
<evidence type="ECO:0000313" key="2">
    <source>
        <dbReference type="EMBL" id="RZF38491.1"/>
    </source>
</evidence>
<evidence type="ECO:0008006" key="4">
    <source>
        <dbReference type="Google" id="ProtNLM"/>
    </source>
</evidence>
<dbReference type="InterPro" id="IPR016024">
    <property type="entry name" value="ARM-type_fold"/>
</dbReference>
<reference evidence="2 3" key="1">
    <citation type="journal article" date="2017" name="Gigascience">
        <title>Genome sequence of the small brown planthopper, Laodelphax striatellus.</title>
        <authorList>
            <person name="Zhu J."/>
            <person name="Jiang F."/>
            <person name="Wang X."/>
            <person name="Yang P."/>
            <person name="Bao Y."/>
            <person name="Zhao W."/>
            <person name="Wang W."/>
            <person name="Lu H."/>
            <person name="Wang Q."/>
            <person name="Cui N."/>
            <person name="Li J."/>
            <person name="Chen X."/>
            <person name="Luo L."/>
            <person name="Yu J."/>
            <person name="Kang L."/>
            <person name="Cui F."/>
        </authorList>
    </citation>
    <scope>NUCLEOTIDE SEQUENCE [LARGE SCALE GENOMIC DNA]</scope>
    <source>
        <strain evidence="2">Lst14</strain>
    </source>
</reference>
<dbReference type="Proteomes" id="UP000291343">
    <property type="component" value="Unassembled WGS sequence"/>
</dbReference>
<dbReference type="InParanoid" id="A0A482WZ82"/>